<proteinExistence type="predicted"/>
<dbReference type="GO" id="GO:0005576">
    <property type="term" value="C:extracellular region"/>
    <property type="evidence" value="ECO:0007669"/>
    <property type="project" value="TreeGrafter"/>
</dbReference>
<sequence>MRRLALLLVPALLAGCAIDSAQMVPLPGGPGSGSDAQRVVVRFADVANLVPRSEVKVDDVTVGAVRSIRLHGWQAEVEIGLDPDVVLPADAVANIGQKSLLGAQYVELARPEGQATGRLRDGDLIPVERTNRYPGTEELLAALSLWLNGGGLRQVREVTDELNRALSGNEQQARDLIHQLDTLARSADEQKAQIIRSIEAVDGLAARLRADSQRLGRAFDELGPGIRVLNEQRDSLRSALDASSRLGAVGTDVLDRSREDLLANVRDLRPTLHQLVEAGDSVPKSLDTLGTLLFPLSTYKKVVRGDYLNLAVTLDLSVPALESGLLAGTPVETVLGVARTALQATDPIRGPLGIGSPIEEPPPSPPPENPPPDPELPLLGDLLGGN</sequence>
<keyword evidence="6" id="KW-1185">Reference proteome</keyword>
<dbReference type="PROSITE" id="PS51257">
    <property type="entry name" value="PROKAR_LIPOPROTEIN"/>
    <property type="match status" value="1"/>
</dbReference>
<dbReference type="Proteomes" id="UP000316184">
    <property type="component" value="Unassembled WGS sequence"/>
</dbReference>
<reference evidence="5 6" key="1">
    <citation type="submission" date="2019-06" db="EMBL/GenBank/DDBJ databases">
        <title>Sequencing the genomes of 1000 actinobacteria strains.</title>
        <authorList>
            <person name="Klenk H.-P."/>
        </authorList>
    </citation>
    <scope>NUCLEOTIDE SEQUENCE [LARGE SCALE GENOMIC DNA]</scope>
    <source>
        <strain evidence="5 6">DSM 46699</strain>
    </source>
</reference>
<protein>
    <submittedName>
        <fullName evidence="5">Phospholipid/cholesterol/gamma-HCH transport system substrate-binding protein</fullName>
    </submittedName>
</protein>
<evidence type="ECO:0000313" key="5">
    <source>
        <dbReference type="EMBL" id="TWG08068.1"/>
    </source>
</evidence>
<dbReference type="InterPro" id="IPR052336">
    <property type="entry name" value="MlaD_Phospholipid_Transporter"/>
</dbReference>
<evidence type="ECO:0000256" key="2">
    <source>
        <dbReference type="SAM" id="SignalP"/>
    </source>
</evidence>
<dbReference type="OrthoDB" id="9774928at2"/>
<organism evidence="5 6">
    <name type="scientific">Saccharopolyspora dendranthemae</name>
    <dbReference type="NCBI Taxonomy" id="1181886"/>
    <lineage>
        <taxon>Bacteria</taxon>
        <taxon>Bacillati</taxon>
        <taxon>Actinomycetota</taxon>
        <taxon>Actinomycetes</taxon>
        <taxon>Pseudonocardiales</taxon>
        <taxon>Pseudonocardiaceae</taxon>
        <taxon>Saccharopolyspora</taxon>
    </lineage>
</organism>
<name>A0A561V8X0_9PSEU</name>
<feature type="region of interest" description="Disordered" evidence="1">
    <location>
        <begin position="346"/>
        <end position="386"/>
    </location>
</feature>
<dbReference type="AlphaFoldDB" id="A0A561V8X0"/>
<accession>A0A561V8X0</accession>
<keyword evidence="2" id="KW-0732">Signal</keyword>
<feature type="compositionally biased region" description="Pro residues" evidence="1">
    <location>
        <begin position="359"/>
        <end position="375"/>
    </location>
</feature>
<dbReference type="InterPro" id="IPR024516">
    <property type="entry name" value="Mce_C"/>
</dbReference>
<dbReference type="Pfam" id="PF11887">
    <property type="entry name" value="Mce4_CUP1"/>
    <property type="match status" value="1"/>
</dbReference>
<evidence type="ECO:0000259" key="4">
    <source>
        <dbReference type="Pfam" id="PF11887"/>
    </source>
</evidence>
<dbReference type="EMBL" id="VIWX01000001">
    <property type="protein sequence ID" value="TWG08068.1"/>
    <property type="molecule type" value="Genomic_DNA"/>
</dbReference>
<dbReference type="InterPro" id="IPR003399">
    <property type="entry name" value="Mce/MlaD"/>
</dbReference>
<dbReference type="PANTHER" id="PTHR33371">
    <property type="entry name" value="INTERMEMBRANE PHOSPHOLIPID TRANSPORT SYSTEM BINDING PROTEIN MLAD-RELATED"/>
    <property type="match status" value="1"/>
</dbReference>
<dbReference type="Pfam" id="PF02470">
    <property type="entry name" value="MlaD"/>
    <property type="match status" value="1"/>
</dbReference>
<evidence type="ECO:0000256" key="1">
    <source>
        <dbReference type="SAM" id="MobiDB-lite"/>
    </source>
</evidence>
<feature type="domain" description="Mce/MlaD" evidence="3">
    <location>
        <begin position="36"/>
        <end position="109"/>
    </location>
</feature>
<feature type="signal peptide" evidence="2">
    <location>
        <begin position="1"/>
        <end position="21"/>
    </location>
</feature>
<feature type="domain" description="Mammalian cell entry C-terminal" evidence="4">
    <location>
        <begin position="117"/>
        <end position="289"/>
    </location>
</feature>
<feature type="compositionally biased region" description="Low complexity" evidence="1">
    <location>
        <begin position="376"/>
        <end position="386"/>
    </location>
</feature>
<evidence type="ECO:0000259" key="3">
    <source>
        <dbReference type="Pfam" id="PF02470"/>
    </source>
</evidence>
<feature type="chain" id="PRO_5022021143" evidence="2">
    <location>
        <begin position="22"/>
        <end position="386"/>
    </location>
</feature>
<comment type="caution">
    <text evidence="5">The sequence shown here is derived from an EMBL/GenBank/DDBJ whole genome shotgun (WGS) entry which is preliminary data.</text>
</comment>
<dbReference type="PANTHER" id="PTHR33371:SF15">
    <property type="entry name" value="LIPOPROTEIN LPRN"/>
    <property type="match status" value="1"/>
</dbReference>
<dbReference type="InterPro" id="IPR005693">
    <property type="entry name" value="Mce"/>
</dbReference>
<gene>
    <name evidence="5" type="ORF">FHU35_11687</name>
</gene>
<dbReference type="NCBIfam" id="TIGR00996">
    <property type="entry name" value="Mtu_fam_mce"/>
    <property type="match status" value="1"/>
</dbReference>
<dbReference type="RefSeq" id="WP_145736601.1">
    <property type="nucleotide sequence ID" value="NZ_VIWX01000001.1"/>
</dbReference>
<evidence type="ECO:0000313" key="6">
    <source>
        <dbReference type="Proteomes" id="UP000316184"/>
    </source>
</evidence>